<comment type="function">
    <text evidence="4">Cell wall formation.</text>
</comment>
<evidence type="ECO:0000259" key="7">
    <source>
        <dbReference type="PROSITE" id="PS50975"/>
    </source>
</evidence>
<dbReference type="Proteomes" id="UP000178723">
    <property type="component" value="Unassembled WGS sequence"/>
</dbReference>
<dbReference type="EMBL" id="MGEP01000003">
    <property type="protein sequence ID" value="OGL87515.1"/>
    <property type="molecule type" value="Genomic_DNA"/>
</dbReference>
<dbReference type="EC" id="6.3.2.4" evidence="4"/>
<dbReference type="InterPro" id="IPR011095">
    <property type="entry name" value="Dala_Dala_lig_C"/>
</dbReference>
<evidence type="ECO:0000256" key="2">
    <source>
        <dbReference type="ARBA" id="ARBA00022598"/>
    </source>
</evidence>
<evidence type="ECO:0000256" key="1">
    <source>
        <dbReference type="ARBA" id="ARBA00010871"/>
    </source>
</evidence>
<dbReference type="InterPro" id="IPR011761">
    <property type="entry name" value="ATP-grasp"/>
</dbReference>
<proteinExistence type="inferred from homology"/>
<feature type="binding site" evidence="5">
    <location>
        <position position="304"/>
    </location>
    <ligand>
        <name>Mg(2+)</name>
        <dbReference type="ChEBI" id="CHEBI:18420"/>
        <label>1</label>
    </ligand>
</feature>
<comment type="cofactor">
    <cofactor evidence="5">
        <name>Mg(2+)</name>
        <dbReference type="ChEBI" id="CHEBI:18420"/>
    </cofactor>
    <cofactor evidence="5">
        <name>Mn(2+)</name>
        <dbReference type="ChEBI" id="CHEBI:29035"/>
    </cofactor>
    <text evidence="5">Binds 2 magnesium or manganese ions per subunit.</text>
</comment>
<dbReference type="InterPro" id="IPR011127">
    <property type="entry name" value="Dala_Dala_lig_N"/>
</dbReference>
<feature type="binding site" evidence="5">
    <location>
        <position position="304"/>
    </location>
    <ligand>
        <name>Mg(2+)</name>
        <dbReference type="ChEBI" id="CHEBI:18420"/>
        <label>2</label>
    </ligand>
</feature>
<feature type="domain" description="ATP-grasp" evidence="7">
    <location>
        <begin position="131"/>
        <end position="337"/>
    </location>
</feature>
<evidence type="ECO:0000313" key="8">
    <source>
        <dbReference type="EMBL" id="OGL87515.1"/>
    </source>
</evidence>
<comment type="similarity">
    <text evidence="1 4">Belongs to the D-alanine--D-alanine ligase family.</text>
</comment>
<evidence type="ECO:0000256" key="5">
    <source>
        <dbReference type="PIRSR" id="PIRSR039102-3"/>
    </source>
</evidence>
<dbReference type="InterPro" id="IPR013815">
    <property type="entry name" value="ATP_grasp_subdomain_1"/>
</dbReference>
<dbReference type="Gene3D" id="3.30.1490.20">
    <property type="entry name" value="ATP-grasp fold, A domain"/>
    <property type="match status" value="1"/>
</dbReference>
<dbReference type="Gene3D" id="3.40.50.20">
    <property type="match status" value="1"/>
</dbReference>
<dbReference type="PROSITE" id="PS50975">
    <property type="entry name" value="ATP_GRASP"/>
    <property type="match status" value="1"/>
</dbReference>
<comment type="pathway">
    <text evidence="4">Cell wall biogenesis; peptidoglycan biosynthesis.</text>
</comment>
<keyword evidence="5" id="KW-0460">Magnesium</keyword>
<keyword evidence="4" id="KW-0963">Cytoplasm</keyword>
<evidence type="ECO:0000256" key="3">
    <source>
        <dbReference type="ARBA" id="ARBA00023316"/>
    </source>
</evidence>
<dbReference type="GO" id="GO:0005524">
    <property type="term" value="F:ATP binding"/>
    <property type="evidence" value="ECO:0007669"/>
    <property type="project" value="UniProtKB-UniRule"/>
</dbReference>
<gene>
    <name evidence="4" type="primary">ddl</name>
    <name evidence="8" type="ORF">A3I40_01170</name>
</gene>
<dbReference type="InterPro" id="IPR005905">
    <property type="entry name" value="D_ala_D_ala"/>
</dbReference>
<dbReference type="UniPathway" id="UPA00219"/>
<evidence type="ECO:0000256" key="4">
    <source>
        <dbReference type="HAMAP-Rule" id="MF_00047"/>
    </source>
</evidence>
<keyword evidence="4" id="KW-0133">Cell shape</keyword>
<keyword evidence="6" id="KW-0067">ATP-binding</keyword>
<comment type="catalytic activity">
    <reaction evidence="4">
        <text>2 D-alanine + ATP = D-alanyl-D-alanine + ADP + phosphate + H(+)</text>
        <dbReference type="Rhea" id="RHEA:11224"/>
        <dbReference type="ChEBI" id="CHEBI:15378"/>
        <dbReference type="ChEBI" id="CHEBI:30616"/>
        <dbReference type="ChEBI" id="CHEBI:43474"/>
        <dbReference type="ChEBI" id="CHEBI:57416"/>
        <dbReference type="ChEBI" id="CHEBI:57822"/>
        <dbReference type="ChEBI" id="CHEBI:456216"/>
        <dbReference type="EC" id="6.3.2.4"/>
    </reaction>
</comment>
<keyword evidence="4" id="KW-0573">Peptidoglycan synthesis</keyword>
<dbReference type="GO" id="GO:0008716">
    <property type="term" value="F:D-alanine-D-alanine ligase activity"/>
    <property type="evidence" value="ECO:0007669"/>
    <property type="project" value="UniProtKB-UniRule"/>
</dbReference>
<feature type="binding site" evidence="5">
    <location>
        <position position="306"/>
    </location>
    <ligand>
        <name>Mg(2+)</name>
        <dbReference type="ChEBI" id="CHEBI:18420"/>
        <label>2</label>
    </ligand>
</feature>
<keyword evidence="5" id="KW-0464">Manganese</keyword>
<keyword evidence="5" id="KW-0479">Metal-binding</keyword>
<dbReference type="GO" id="GO:0046872">
    <property type="term" value="F:metal ion binding"/>
    <property type="evidence" value="ECO:0007669"/>
    <property type="project" value="UniProtKB-KW"/>
</dbReference>
<comment type="caution">
    <text evidence="8">The sequence shown here is derived from an EMBL/GenBank/DDBJ whole genome shotgun (WGS) entry which is preliminary data.</text>
</comment>
<dbReference type="AlphaFoldDB" id="A0A1F7VAN2"/>
<dbReference type="GO" id="GO:0005737">
    <property type="term" value="C:cytoplasm"/>
    <property type="evidence" value="ECO:0007669"/>
    <property type="project" value="UniProtKB-SubCell"/>
</dbReference>
<dbReference type="PIRSF" id="PIRSF039102">
    <property type="entry name" value="Ddl/VanB"/>
    <property type="match status" value="1"/>
</dbReference>
<dbReference type="Pfam" id="PF07478">
    <property type="entry name" value="Dala_Dala_lig_C"/>
    <property type="match status" value="1"/>
</dbReference>
<name>A0A1F7VAN2_9BACT</name>
<dbReference type="InterPro" id="IPR016185">
    <property type="entry name" value="PreATP-grasp_dom_sf"/>
</dbReference>
<dbReference type="GO" id="GO:0008360">
    <property type="term" value="P:regulation of cell shape"/>
    <property type="evidence" value="ECO:0007669"/>
    <property type="project" value="UniProtKB-KW"/>
</dbReference>
<evidence type="ECO:0000313" key="9">
    <source>
        <dbReference type="Proteomes" id="UP000178723"/>
    </source>
</evidence>
<keyword evidence="3 4" id="KW-0961">Cell wall biogenesis/degradation</keyword>
<dbReference type="PANTHER" id="PTHR23132:SF23">
    <property type="entry name" value="D-ALANINE--D-ALANINE LIGASE B"/>
    <property type="match status" value="1"/>
</dbReference>
<feature type="binding site" evidence="5">
    <location>
        <position position="292"/>
    </location>
    <ligand>
        <name>Mg(2+)</name>
        <dbReference type="ChEBI" id="CHEBI:18420"/>
        <label>1</label>
    </ligand>
</feature>
<comment type="subcellular location">
    <subcellularLocation>
        <location evidence="4">Cytoplasm</location>
    </subcellularLocation>
</comment>
<keyword evidence="2 4" id="KW-0436">Ligase</keyword>
<reference evidence="8 9" key="1">
    <citation type="journal article" date="2016" name="Nat. Commun.">
        <title>Thousands of microbial genomes shed light on interconnected biogeochemical processes in an aquifer system.</title>
        <authorList>
            <person name="Anantharaman K."/>
            <person name="Brown C.T."/>
            <person name="Hug L.A."/>
            <person name="Sharon I."/>
            <person name="Castelle C.J."/>
            <person name="Probst A.J."/>
            <person name="Thomas B.C."/>
            <person name="Singh A."/>
            <person name="Wilkins M.J."/>
            <person name="Karaoz U."/>
            <person name="Brodie E.L."/>
            <person name="Williams K.H."/>
            <person name="Hubbard S.S."/>
            <person name="Banfield J.F."/>
        </authorList>
    </citation>
    <scope>NUCLEOTIDE SEQUENCE [LARGE SCALE GENOMIC DNA]</scope>
</reference>
<sequence>MNKTRVGVIFGGPSSEKEVSLEGGRYVYQRLDRELFESAAIFIDSNCACWLISEKLIIQNTTGDLEKLLVGEAQKINYEQLPAMIDFAFIVGHGKYMEDGCLQGLLEIINVPYNGPGVLGAALGADKWVSRQILRGAGIKTPDSVPIVEDEWLANRDYAIAVIEKSVGFPAVIKPLREGCSTAITIANDKSQLAAGVEAAFVWDRVVLAEKLINGVEVTVSVVGNESKEVLPISETPRQRGRDYLTLEDKFLPGGAEMITPARLSPEVTAAVQAAAKKAAEELNMVGYPRFDMFVAGNEVIILEANTLPGITPSTMIFHQAAEVGLTPTSYITKIIKLGLEAHKNKRGPL</sequence>
<accession>A0A1F7VAN2</accession>
<keyword evidence="6" id="KW-0547">Nucleotide-binding</keyword>
<dbReference type="GO" id="GO:0071555">
    <property type="term" value="P:cell wall organization"/>
    <property type="evidence" value="ECO:0007669"/>
    <property type="project" value="UniProtKB-KW"/>
</dbReference>
<dbReference type="Gene3D" id="3.30.470.20">
    <property type="entry name" value="ATP-grasp fold, B domain"/>
    <property type="match status" value="1"/>
</dbReference>
<protein>
    <recommendedName>
        <fullName evidence="4">D-alanine--D-alanine ligase</fullName>
        <ecNumber evidence="4">6.3.2.4</ecNumber>
    </recommendedName>
    <alternativeName>
        <fullName evidence="4">D-Ala-D-Ala ligase</fullName>
    </alternativeName>
    <alternativeName>
        <fullName evidence="4">D-alanylalanine synthetase</fullName>
    </alternativeName>
</protein>
<dbReference type="SUPFAM" id="SSF56059">
    <property type="entry name" value="Glutathione synthetase ATP-binding domain-like"/>
    <property type="match status" value="1"/>
</dbReference>
<dbReference type="STRING" id="1802407.A3I40_01170"/>
<evidence type="ECO:0000256" key="6">
    <source>
        <dbReference type="PROSITE-ProRule" id="PRU00409"/>
    </source>
</evidence>
<dbReference type="Pfam" id="PF01820">
    <property type="entry name" value="Dala_Dala_lig_N"/>
    <property type="match status" value="1"/>
</dbReference>
<dbReference type="GO" id="GO:0009252">
    <property type="term" value="P:peptidoglycan biosynthetic process"/>
    <property type="evidence" value="ECO:0007669"/>
    <property type="project" value="UniProtKB-UniRule"/>
</dbReference>
<dbReference type="HAMAP" id="MF_00047">
    <property type="entry name" value="Dala_Dala_lig"/>
    <property type="match status" value="1"/>
</dbReference>
<dbReference type="PANTHER" id="PTHR23132">
    <property type="entry name" value="D-ALANINE--D-ALANINE LIGASE"/>
    <property type="match status" value="1"/>
</dbReference>
<organism evidence="8 9">
    <name type="scientific">Candidatus Uhrbacteria bacterium RIFCSPLOWO2_02_FULL_48_12</name>
    <dbReference type="NCBI Taxonomy" id="1802407"/>
    <lineage>
        <taxon>Bacteria</taxon>
        <taxon>Candidatus Uhriibacteriota</taxon>
    </lineage>
</organism>
<dbReference type="SUPFAM" id="SSF52440">
    <property type="entry name" value="PreATP-grasp domain"/>
    <property type="match status" value="1"/>
</dbReference>